<dbReference type="SUPFAM" id="SSF54695">
    <property type="entry name" value="POZ domain"/>
    <property type="match status" value="1"/>
</dbReference>
<dbReference type="InterPro" id="IPR011333">
    <property type="entry name" value="SKP1/BTB/POZ_sf"/>
</dbReference>
<dbReference type="CTD" id="9826407"/>
<dbReference type="CDD" id="cd18186">
    <property type="entry name" value="BTB_POZ_ZBTB_KLHL-like"/>
    <property type="match status" value="1"/>
</dbReference>
<protein>
    <recommendedName>
        <fullName evidence="5">BTB domain-containing protein</fullName>
    </recommendedName>
</protein>
<gene>
    <name evidence="3" type="ORF">GCK72_007335</name>
</gene>
<dbReference type="Gene3D" id="2.60.210.10">
    <property type="entry name" value="Apoptosis, Tumor Necrosis Factor Receptor Associated Protein 2, Chain A"/>
    <property type="match status" value="1"/>
</dbReference>
<dbReference type="GeneID" id="9826407"/>
<dbReference type="PANTHER" id="PTHR22743:SF165">
    <property type="entry name" value="BTB AND MATH DOMAIN CONTAINING-RELATED"/>
    <property type="match status" value="1"/>
</dbReference>
<comment type="caution">
    <text evidence="3">The sequence shown here is derived from an EMBL/GenBank/DDBJ whole genome shotgun (WGS) entry which is preliminary data.</text>
</comment>
<dbReference type="PROSITE" id="PS50097">
    <property type="entry name" value="BTB"/>
    <property type="match status" value="1"/>
</dbReference>
<dbReference type="SMART" id="SM00061">
    <property type="entry name" value="MATH"/>
    <property type="match status" value="1"/>
</dbReference>
<evidence type="ECO:0000313" key="4">
    <source>
        <dbReference type="Proteomes" id="UP000483820"/>
    </source>
</evidence>
<dbReference type="Gene3D" id="3.30.710.10">
    <property type="entry name" value="Potassium Channel Kv1.1, Chain A"/>
    <property type="match status" value="1"/>
</dbReference>
<dbReference type="InterPro" id="IPR052664">
    <property type="entry name" value="BTB-MATH_domain_protein"/>
</dbReference>
<dbReference type="InterPro" id="IPR008974">
    <property type="entry name" value="TRAF-like"/>
</dbReference>
<dbReference type="PROSITE" id="PS50144">
    <property type="entry name" value="MATH"/>
    <property type="match status" value="1"/>
</dbReference>
<dbReference type="EMBL" id="WUAV01000002">
    <property type="protein sequence ID" value="KAF1767376.1"/>
    <property type="molecule type" value="Genomic_DNA"/>
</dbReference>
<dbReference type="SMART" id="SM00225">
    <property type="entry name" value="BTB"/>
    <property type="match status" value="1"/>
</dbReference>
<feature type="domain" description="BTB" evidence="1">
    <location>
        <begin position="148"/>
        <end position="207"/>
    </location>
</feature>
<evidence type="ECO:0000313" key="3">
    <source>
        <dbReference type="EMBL" id="KAF1767376.1"/>
    </source>
</evidence>
<dbReference type="Proteomes" id="UP000483820">
    <property type="component" value="Chromosome II"/>
</dbReference>
<dbReference type="InterPro" id="IPR000210">
    <property type="entry name" value="BTB/POZ_dom"/>
</dbReference>
<evidence type="ECO:0008006" key="5">
    <source>
        <dbReference type="Google" id="ProtNLM"/>
    </source>
</evidence>
<dbReference type="AlphaFoldDB" id="A0A6A5HL20"/>
<organism evidence="3 4">
    <name type="scientific">Caenorhabditis remanei</name>
    <name type="common">Caenorhabditis vulgaris</name>
    <dbReference type="NCBI Taxonomy" id="31234"/>
    <lineage>
        <taxon>Eukaryota</taxon>
        <taxon>Metazoa</taxon>
        <taxon>Ecdysozoa</taxon>
        <taxon>Nematoda</taxon>
        <taxon>Chromadorea</taxon>
        <taxon>Rhabditida</taxon>
        <taxon>Rhabditina</taxon>
        <taxon>Rhabditomorpha</taxon>
        <taxon>Rhabditoidea</taxon>
        <taxon>Rhabditidae</taxon>
        <taxon>Peloderinae</taxon>
        <taxon>Caenorhabditis</taxon>
    </lineage>
</organism>
<dbReference type="CDD" id="cd00121">
    <property type="entry name" value="MATH"/>
    <property type="match status" value="1"/>
</dbReference>
<dbReference type="Pfam" id="PF00917">
    <property type="entry name" value="MATH"/>
    <property type="match status" value="1"/>
</dbReference>
<name>A0A6A5HL20_CAERE</name>
<dbReference type="PANTHER" id="PTHR22743">
    <property type="entry name" value="MEPRIN/TRAF-LIKE MATH FAMILY-C.ELEGANS"/>
    <property type="match status" value="1"/>
</dbReference>
<reference evidence="3 4" key="1">
    <citation type="submission" date="2019-12" db="EMBL/GenBank/DDBJ databases">
        <title>Chromosome-level assembly of the Caenorhabditis remanei genome.</title>
        <authorList>
            <person name="Teterina A.A."/>
            <person name="Willis J.H."/>
            <person name="Phillips P.C."/>
        </authorList>
    </citation>
    <scope>NUCLEOTIDE SEQUENCE [LARGE SCALE GENOMIC DNA]</scope>
    <source>
        <strain evidence="3 4">PX506</strain>
        <tissue evidence="3">Whole organism</tissue>
    </source>
</reference>
<dbReference type="Pfam" id="PF00651">
    <property type="entry name" value="BTB"/>
    <property type="match status" value="1"/>
</dbReference>
<feature type="domain" description="MATH" evidence="2">
    <location>
        <begin position="6"/>
        <end position="124"/>
    </location>
</feature>
<dbReference type="InterPro" id="IPR002083">
    <property type="entry name" value="MATH/TRAF_dom"/>
</dbReference>
<evidence type="ECO:0000259" key="1">
    <source>
        <dbReference type="PROSITE" id="PS50097"/>
    </source>
</evidence>
<sequence>MTAGNPFIIKHVVKNISNFNKDEWDYSQNEEHSGIDWKIGITEKNGFVAIHLICNRSTNDDKWIIQTVDVEFKIISISGKSCTKKVNQCFNEKSKSNGFDDFIAWEEMIKNYVIDDNLVVEVHVNQMIISGIEKRKLKVFDESMKEFSDVVLIVEDQKFYVSRLYLASQSTYFEAFFLRNFDESKKSEVILNDINTKDFQNFLELLHGESPIDDSTIEGIVRLADMYDAKMAVRKCEQFLMDNSGKTLKEKLQMAHQYHLENLKIKCLSNIQSAAEIRSVLTYDLSKMDPLVVGALLQKTLALFK</sequence>
<dbReference type="SUPFAM" id="SSF49599">
    <property type="entry name" value="TRAF domain-like"/>
    <property type="match status" value="1"/>
</dbReference>
<evidence type="ECO:0000259" key="2">
    <source>
        <dbReference type="PROSITE" id="PS50144"/>
    </source>
</evidence>
<dbReference type="KEGG" id="crq:GCK72_007335"/>
<proteinExistence type="predicted"/>
<dbReference type="RefSeq" id="XP_003100054.2">
    <property type="nucleotide sequence ID" value="XM_003100006.2"/>
</dbReference>
<accession>A0A6A5HL20</accession>